<dbReference type="Pfam" id="PF12937">
    <property type="entry name" value="F-box-like"/>
    <property type="match status" value="1"/>
</dbReference>
<gene>
    <name evidence="3" type="ORF">EV702DRAFT_1104999</name>
</gene>
<dbReference type="EMBL" id="JABBWD010000023">
    <property type="protein sequence ID" value="KAG1777013.1"/>
    <property type="molecule type" value="Genomic_DNA"/>
</dbReference>
<evidence type="ECO:0000259" key="2">
    <source>
        <dbReference type="Pfam" id="PF12937"/>
    </source>
</evidence>
<sequence>MSKHRLSPAPLPPAKRLHNTRISSQEHRLITTFDNALYDELILFIFSFLNSRDLCAMHGTNRSCARLASDNQLWKALFVREYGKTRLRGGKGFYGRTDGRSVKPLPSRVSATTSSADDALDWKWMYRISSNWKNGRCAVENFTDAEGTTLAPTPAFPRQHVILAGGFTISSSKPRGSSLLVRDNNGVSRTLLCRSTLAASIAEISAVALDQSPPSLSSSHIIRLAAFLTTGEFSIFEHDHSSLSLATTPKQTYVPSSPHRASPVTHAAYNHPLLVTLSHSFTFMIYDLSNDCITHTQTLTSFTSHPPTSLVLSAMPSAASYKLIMAYAIPVYPAHWSVGATELIISPSGILPRKRTFATSSSESSPQGAFEVSVTRSTRAFDVPQGWIDEQKLQLMHDKWGRKVKKVADTQTDGKWVVLAPGDVTDISPISHGSSGSTAPQQGYPQPLPYISPPSHTSSHLQLYRLHVPPISSSSVQTPRLTFVRTLHGPLGSVSALSLADGRCVSLNANGAIWVWDLEGGDGTEVAGPVEGSFSGTTSVSTYGTVAFDERRIVSAGLRGVEERRFDI</sequence>
<name>A0A9P6ZV39_9AGAM</name>
<reference evidence="3" key="1">
    <citation type="journal article" date="2020" name="New Phytol.">
        <title>Comparative genomics reveals dynamic genome evolution in host specialist ectomycorrhizal fungi.</title>
        <authorList>
            <person name="Lofgren L.A."/>
            <person name="Nguyen N.H."/>
            <person name="Vilgalys R."/>
            <person name="Ruytinx J."/>
            <person name="Liao H.L."/>
            <person name="Branco S."/>
            <person name="Kuo A."/>
            <person name="LaButti K."/>
            <person name="Lipzen A."/>
            <person name="Andreopoulos W."/>
            <person name="Pangilinan J."/>
            <person name="Riley R."/>
            <person name="Hundley H."/>
            <person name="Na H."/>
            <person name="Barry K."/>
            <person name="Grigoriev I.V."/>
            <person name="Stajich J.E."/>
            <person name="Kennedy P.G."/>
        </authorList>
    </citation>
    <scope>NUCLEOTIDE SEQUENCE</scope>
    <source>
        <strain evidence="3">DOB743</strain>
    </source>
</reference>
<proteinExistence type="predicted"/>
<feature type="compositionally biased region" description="Polar residues" evidence="1">
    <location>
        <begin position="431"/>
        <end position="444"/>
    </location>
</feature>
<evidence type="ECO:0000313" key="3">
    <source>
        <dbReference type="EMBL" id="KAG1777013.1"/>
    </source>
</evidence>
<dbReference type="InterPro" id="IPR036322">
    <property type="entry name" value="WD40_repeat_dom_sf"/>
</dbReference>
<dbReference type="InterPro" id="IPR001810">
    <property type="entry name" value="F-box_dom"/>
</dbReference>
<accession>A0A9P6ZV39</accession>
<organism evidence="3 4">
    <name type="scientific">Suillus placidus</name>
    <dbReference type="NCBI Taxonomy" id="48579"/>
    <lineage>
        <taxon>Eukaryota</taxon>
        <taxon>Fungi</taxon>
        <taxon>Dikarya</taxon>
        <taxon>Basidiomycota</taxon>
        <taxon>Agaricomycotina</taxon>
        <taxon>Agaricomycetes</taxon>
        <taxon>Agaricomycetidae</taxon>
        <taxon>Boletales</taxon>
        <taxon>Suillineae</taxon>
        <taxon>Suillaceae</taxon>
        <taxon>Suillus</taxon>
    </lineage>
</organism>
<dbReference type="SUPFAM" id="SSF50978">
    <property type="entry name" value="WD40 repeat-like"/>
    <property type="match status" value="1"/>
</dbReference>
<dbReference type="SUPFAM" id="SSF81383">
    <property type="entry name" value="F-box domain"/>
    <property type="match status" value="1"/>
</dbReference>
<dbReference type="Gene3D" id="1.20.1280.50">
    <property type="match status" value="1"/>
</dbReference>
<feature type="domain" description="F-box" evidence="2">
    <location>
        <begin position="39"/>
        <end position="79"/>
    </location>
</feature>
<dbReference type="Pfam" id="PF25499">
    <property type="entry name" value="Beta-prop_pof12"/>
    <property type="match status" value="1"/>
</dbReference>
<keyword evidence="4" id="KW-1185">Reference proteome</keyword>
<comment type="caution">
    <text evidence="3">The sequence shown here is derived from an EMBL/GenBank/DDBJ whole genome shotgun (WGS) entry which is preliminary data.</text>
</comment>
<dbReference type="AlphaFoldDB" id="A0A9P6ZV39"/>
<dbReference type="InterPro" id="IPR015943">
    <property type="entry name" value="WD40/YVTN_repeat-like_dom_sf"/>
</dbReference>
<protein>
    <recommendedName>
        <fullName evidence="2">F-box domain-containing protein</fullName>
    </recommendedName>
</protein>
<dbReference type="Proteomes" id="UP000714275">
    <property type="component" value="Unassembled WGS sequence"/>
</dbReference>
<dbReference type="Gene3D" id="2.130.10.10">
    <property type="entry name" value="YVTN repeat-like/Quinoprotein amine dehydrogenase"/>
    <property type="match status" value="1"/>
</dbReference>
<evidence type="ECO:0000313" key="4">
    <source>
        <dbReference type="Proteomes" id="UP000714275"/>
    </source>
</evidence>
<evidence type="ECO:0000256" key="1">
    <source>
        <dbReference type="SAM" id="MobiDB-lite"/>
    </source>
</evidence>
<feature type="region of interest" description="Disordered" evidence="1">
    <location>
        <begin position="429"/>
        <end position="448"/>
    </location>
</feature>
<dbReference type="OrthoDB" id="3219396at2759"/>
<dbReference type="InterPro" id="IPR036047">
    <property type="entry name" value="F-box-like_dom_sf"/>
</dbReference>